<dbReference type="Pfam" id="PF13091">
    <property type="entry name" value="PLDc_2"/>
    <property type="match status" value="1"/>
</dbReference>
<gene>
    <name evidence="8" type="ORF">Cfor_09216</name>
</gene>
<evidence type="ECO:0000256" key="2">
    <source>
        <dbReference type="ARBA" id="ARBA00022963"/>
    </source>
</evidence>
<dbReference type="GO" id="GO:0016891">
    <property type="term" value="F:RNA endonuclease activity producing 5'-phosphomonoesters, hydrolytic mechanism"/>
    <property type="evidence" value="ECO:0007669"/>
    <property type="project" value="TreeGrafter"/>
</dbReference>
<dbReference type="EMBL" id="BLKM01000799">
    <property type="protein sequence ID" value="GFG38607.1"/>
    <property type="molecule type" value="Genomic_DNA"/>
</dbReference>
<dbReference type="InParanoid" id="A0A6L2Q9X6"/>
<evidence type="ECO:0000256" key="6">
    <source>
        <dbReference type="ARBA" id="ARBA00043167"/>
    </source>
</evidence>
<evidence type="ECO:0000259" key="7">
    <source>
        <dbReference type="PROSITE" id="PS50035"/>
    </source>
</evidence>
<evidence type="ECO:0000313" key="9">
    <source>
        <dbReference type="Proteomes" id="UP000502823"/>
    </source>
</evidence>
<keyword evidence="1" id="KW-0378">Hydrolase</keyword>
<evidence type="ECO:0000256" key="1">
    <source>
        <dbReference type="ARBA" id="ARBA00022801"/>
    </source>
</evidence>
<dbReference type="GO" id="GO:0016042">
    <property type="term" value="P:lipid catabolic process"/>
    <property type="evidence" value="ECO:0007669"/>
    <property type="project" value="UniProtKB-KW"/>
</dbReference>
<dbReference type="Proteomes" id="UP000502823">
    <property type="component" value="Unassembled WGS sequence"/>
</dbReference>
<evidence type="ECO:0000256" key="3">
    <source>
        <dbReference type="ARBA" id="ARBA00023098"/>
    </source>
</evidence>
<sequence length="130" mass="14604">MATSSLDVCMYFITSQVLSETIVRVHRKGVSVRVIADAEMADGSGTQIPMLRKHGIPVRMKKSPFLMHHKFLVINKTILISGSTNWTSAAFAGNWDNIIVTSVPALVMPFSQHFSQLWKEFSEMDHKLQV</sequence>
<dbReference type="PANTHER" id="PTHR43856:SF1">
    <property type="entry name" value="MITOCHONDRIAL CARDIOLIPIN HYDROLASE"/>
    <property type="match status" value="1"/>
</dbReference>
<comment type="similarity">
    <text evidence="4">Belongs to the phospholipase D family. MitoPLD/Zucchini subfamily.</text>
</comment>
<protein>
    <recommendedName>
        <fullName evidence="5">Mitochondrial cardiolipin hydrolase</fullName>
    </recommendedName>
    <alternativeName>
        <fullName evidence="6">Mitochondrial phospholipase</fullName>
    </alternativeName>
</protein>
<evidence type="ECO:0000313" key="8">
    <source>
        <dbReference type="EMBL" id="GFG38607.1"/>
    </source>
</evidence>
<dbReference type="GO" id="GO:0005739">
    <property type="term" value="C:mitochondrion"/>
    <property type="evidence" value="ECO:0007669"/>
    <property type="project" value="TreeGrafter"/>
</dbReference>
<dbReference type="FunCoup" id="A0A6L2Q9X6">
    <property type="interactions" value="104"/>
</dbReference>
<dbReference type="PROSITE" id="PS50035">
    <property type="entry name" value="PLD"/>
    <property type="match status" value="1"/>
</dbReference>
<organism evidence="8 9">
    <name type="scientific">Coptotermes formosanus</name>
    <name type="common">Formosan subterranean termite</name>
    <dbReference type="NCBI Taxonomy" id="36987"/>
    <lineage>
        <taxon>Eukaryota</taxon>
        <taxon>Metazoa</taxon>
        <taxon>Ecdysozoa</taxon>
        <taxon>Arthropoda</taxon>
        <taxon>Hexapoda</taxon>
        <taxon>Insecta</taxon>
        <taxon>Pterygota</taxon>
        <taxon>Neoptera</taxon>
        <taxon>Polyneoptera</taxon>
        <taxon>Dictyoptera</taxon>
        <taxon>Blattodea</taxon>
        <taxon>Blattoidea</taxon>
        <taxon>Termitoidae</taxon>
        <taxon>Rhinotermitidae</taxon>
        <taxon>Coptotermes</taxon>
    </lineage>
</organism>
<dbReference type="InterPro" id="IPR051406">
    <property type="entry name" value="PLD_domain"/>
</dbReference>
<evidence type="ECO:0000256" key="4">
    <source>
        <dbReference type="ARBA" id="ARBA00038012"/>
    </source>
</evidence>
<dbReference type="InterPro" id="IPR025202">
    <property type="entry name" value="PLD-like_dom"/>
</dbReference>
<keyword evidence="3" id="KW-0443">Lipid metabolism</keyword>
<dbReference type="GO" id="GO:0034587">
    <property type="term" value="P:piRNA processing"/>
    <property type="evidence" value="ECO:0007669"/>
    <property type="project" value="TreeGrafter"/>
</dbReference>
<keyword evidence="2" id="KW-0442">Lipid degradation</keyword>
<dbReference type="SUPFAM" id="SSF56024">
    <property type="entry name" value="Phospholipase D/nuclease"/>
    <property type="match status" value="1"/>
</dbReference>
<dbReference type="AlphaFoldDB" id="A0A6L2Q9X6"/>
<name>A0A6L2Q9X6_COPFO</name>
<feature type="domain" description="PLD phosphodiesterase" evidence="7">
    <location>
        <begin position="63"/>
        <end position="90"/>
    </location>
</feature>
<reference evidence="9" key="1">
    <citation type="submission" date="2020-01" db="EMBL/GenBank/DDBJ databases">
        <title>Draft genome sequence of the Termite Coptotermes fromosanus.</title>
        <authorList>
            <person name="Itakura S."/>
            <person name="Yosikawa Y."/>
            <person name="Umezawa K."/>
        </authorList>
    </citation>
    <scope>NUCLEOTIDE SEQUENCE [LARGE SCALE GENOMIC DNA]</scope>
</reference>
<keyword evidence="9" id="KW-1185">Reference proteome</keyword>
<dbReference type="InterPro" id="IPR001736">
    <property type="entry name" value="PLipase_D/transphosphatidylase"/>
</dbReference>
<dbReference type="Gene3D" id="3.30.870.10">
    <property type="entry name" value="Endonuclease Chain A"/>
    <property type="match status" value="1"/>
</dbReference>
<accession>A0A6L2Q9X6</accession>
<comment type="caution">
    <text evidence="8">The sequence shown here is derived from an EMBL/GenBank/DDBJ whole genome shotgun (WGS) entry which is preliminary data.</text>
</comment>
<dbReference type="OrthoDB" id="5205528at2759"/>
<dbReference type="PANTHER" id="PTHR43856">
    <property type="entry name" value="CARDIOLIPIN HYDROLASE"/>
    <property type="match status" value="1"/>
</dbReference>
<evidence type="ECO:0000256" key="5">
    <source>
        <dbReference type="ARBA" id="ARBA00040549"/>
    </source>
</evidence>
<proteinExistence type="inferred from homology"/>